<dbReference type="Proteomes" id="UP000011513">
    <property type="component" value="Unassembled WGS sequence"/>
</dbReference>
<comment type="caution">
    <text evidence="4">The sequence shown here is derived from an EMBL/GenBank/DDBJ whole genome shotgun (WGS) entry which is preliminary data.</text>
</comment>
<dbReference type="PANTHER" id="PTHR43249:SF1">
    <property type="entry name" value="D-GLUCOSIDE 3-DEHYDROGENASE"/>
    <property type="match status" value="1"/>
</dbReference>
<dbReference type="InterPro" id="IPR052515">
    <property type="entry name" value="Gfo/Idh/MocA_Oxidoreductase"/>
</dbReference>
<accession>M0D1S6</accession>
<dbReference type="PANTHER" id="PTHR43249">
    <property type="entry name" value="UDP-N-ACETYL-2-AMINO-2-DEOXY-D-GLUCURONATE OXIDASE"/>
    <property type="match status" value="1"/>
</dbReference>
<dbReference type="InterPro" id="IPR036291">
    <property type="entry name" value="NAD(P)-bd_dom_sf"/>
</dbReference>
<dbReference type="AlphaFoldDB" id="M0D1S6"/>
<gene>
    <name evidence="4" type="ORF">C474_16374</name>
</gene>
<dbReference type="Pfam" id="PF01408">
    <property type="entry name" value="GFO_IDH_MocA"/>
    <property type="match status" value="1"/>
</dbReference>
<organism evidence="4 5">
    <name type="scientific">Halogeometricum pallidum JCM 14848</name>
    <dbReference type="NCBI Taxonomy" id="1227487"/>
    <lineage>
        <taxon>Archaea</taxon>
        <taxon>Methanobacteriati</taxon>
        <taxon>Methanobacteriota</taxon>
        <taxon>Stenosarchaea group</taxon>
        <taxon>Halobacteria</taxon>
        <taxon>Halobacteriales</taxon>
        <taxon>Haloferacaceae</taxon>
        <taxon>Halogeometricum</taxon>
    </lineage>
</organism>
<dbReference type="Pfam" id="PF22725">
    <property type="entry name" value="GFO_IDH_MocA_C3"/>
    <property type="match status" value="1"/>
</dbReference>
<name>M0D1S6_HALPD</name>
<evidence type="ECO:0000259" key="2">
    <source>
        <dbReference type="Pfam" id="PF01408"/>
    </source>
</evidence>
<dbReference type="EMBL" id="AOIV01000038">
    <property type="protein sequence ID" value="ELZ28094.1"/>
    <property type="molecule type" value="Genomic_DNA"/>
</dbReference>
<feature type="domain" description="GFO/IDH/MocA-like oxidoreductase" evidence="3">
    <location>
        <begin position="166"/>
        <end position="288"/>
    </location>
</feature>
<dbReference type="InParanoid" id="M0D1S6"/>
<dbReference type="GO" id="GO:0000166">
    <property type="term" value="F:nucleotide binding"/>
    <property type="evidence" value="ECO:0007669"/>
    <property type="project" value="InterPro"/>
</dbReference>
<evidence type="ECO:0008006" key="6">
    <source>
        <dbReference type="Google" id="ProtNLM"/>
    </source>
</evidence>
<dbReference type="InterPro" id="IPR000683">
    <property type="entry name" value="Gfo/Idh/MocA-like_OxRdtase_N"/>
</dbReference>
<dbReference type="eggNOG" id="arCOG01622">
    <property type="taxonomic scope" value="Archaea"/>
</dbReference>
<feature type="region of interest" description="Disordered" evidence="1">
    <location>
        <begin position="1"/>
        <end position="30"/>
    </location>
</feature>
<evidence type="ECO:0000313" key="5">
    <source>
        <dbReference type="Proteomes" id="UP000011513"/>
    </source>
</evidence>
<dbReference type="SUPFAM" id="SSF55347">
    <property type="entry name" value="Glyceraldehyde-3-phosphate dehydrogenase-like, C-terminal domain"/>
    <property type="match status" value="1"/>
</dbReference>
<evidence type="ECO:0000259" key="3">
    <source>
        <dbReference type="Pfam" id="PF22725"/>
    </source>
</evidence>
<protein>
    <recommendedName>
        <fullName evidence="6">Dehydrogenase</fullName>
    </recommendedName>
</protein>
<dbReference type="PATRIC" id="fig|1227487.5.peg.3251"/>
<keyword evidence="5" id="KW-1185">Reference proteome</keyword>
<evidence type="ECO:0000256" key="1">
    <source>
        <dbReference type="SAM" id="MobiDB-lite"/>
    </source>
</evidence>
<feature type="domain" description="Gfo/Idh/MocA-like oxidoreductase N-terminal" evidence="2">
    <location>
        <begin position="39"/>
        <end position="153"/>
    </location>
</feature>
<evidence type="ECO:0000313" key="4">
    <source>
        <dbReference type="EMBL" id="ELZ28094.1"/>
    </source>
</evidence>
<dbReference type="SUPFAM" id="SSF51735">
    <property type="entry name" value="NAD(P)-binding Rossmann-fold domains"/>
    <property type="match status" value="1"/>
</dbReference>
<dbReference type="Gene3D" id="3.30.360.10">
    <property type="entry name" value="Dihydrodipicolinate Reductase, domain 2"/>
    <property type="match status" value="1"/>
</dbReference>
<sequence length="368" mass="39282">MPVPAEIRVDDETERRCPAETGRRTDLEPERREMTDAPVRFGIVGCASMGETHADAINAVEGPDLRACADHTAETARSFGSAHDCAAYGGHAEMFADAPLDAVCVCTPNGTHREVVVDAAAAGLDVLCEKPLDVTPERVAEMEAACREAGVVLAGVLQRRLLPSIRFAREAVRDGRLGRLVSADARMKWHRDPSYYDDSSWHGSETLDGGVLFTQALHGVDLLQWVAGGVERVAGATETRLHDIGVPDTAALSLRFADGAVGTVSATTATRPQQPISLEFNGTEGTLRVTESGVELFETAAGRTEVDLPGPPSDGLHAAQMRDFVDAVTEGRPPMVSASEAREALNVVFAAGRSDRRDEWVPVSAFEG</sequence>
<proteinExistence type="predicted"/>
<reference evidence="4 5" key="1">
    <citation type="journal article" date="2014" name="PLoS Genet.">
        <title>Phylogenetically driven sequencing of extremely halophilic archaea reveals strategies for static and dynamic osmo-response.</title>
        <authorList>
            <person name="Becker E.A."/>
            <person name="Seitzer P.M."/>
            <person name="Tritt A."/>
            <person name="Larsen D."/>
            <person name="Krusor M."/>
            <person name="Yao A.I."/>
            <person name="Wu D."/>
            <person name="Madern D."/>
            <person name="Eisen J.A."/>
            <person name="Darling A.E."/>
            <person name="Facciotti M.T."/>
        </authorList>
    </citation>
    <scope>NUCLEOTIDE SEQUENCE [LARGE SCALE GENOMIC DNA]</scope>
    <source>
        <strain evidence="4 5">JCM 14848</strain>
    </source>
</reference>
<dbReference type="Gene3D" id="3.40.50.720">
    <property type="entry name" value="NAD(P)-binding Rossmann-like Domain"/>
    <property type="match status" value="1"/>
</dbReference>
<feature type="compositionally biased region" description="Basic and acidic residues" evidence="1">
    <location>
        <begin position="7"/>
        <end position="30"/>
    </location>
</feature>
<dbReference type="InterPro" id="IPR055170">
    <property type="entry name" value="GFO_IDH_MocA-like_dom"/>
</dbReference>